<dbReference type="InterPro" id="IPR004845">
    <property type="entry name" value="T2SS_GspD_CS"/>
</dbReference>
<evidence type="ECO:0000256" key="3">
    <source>
        <dbReference type="ARBA" id="ARBA00014124"/>
    </source>
</evidence>
<evidence type="ECO:0000313" key="17">
    <source>
        <dbReference type="Proteomes" id="UP000708805"/>
    </source>
</evidence>
<dbReference type="InterPro" id="IPR038591">
    <property type="entry name" value="NolW-like_sf"/>
</dbReference>
<evidence type="ECO:0000256" key="10">
    <source>
        <dbReference type="ARBA" id="ARBA00024678"/>
    </source>
</evidence>
<dbReference type="InterPro" id="IPR013355">
    <property type="entry name" value="Pilus_4_PilQ"/>
</dbReference>
<dbReference type="GO" id="GO:0009306">
    <property type="term" value="P:protein secretion"/>
    <property type="evidence" value="ECO:0007669"/>
    <property type="project" value="InterPro"/>
</dbReference>
<comment type="caution">
    <text evidence="16">The sequence shown here is derived from an EMBL/GenBank/DDBJ whole genome shotgun (WGS) entry which is preliminary data.</text>
</comment>
<evidence type="ECO:0000256" key="11">
    <source>
        <dbReference type="ARBA" id="ARBA00025897"/>
    </source>
</evidence>
<evidence type="ECO:0000256" key="13">
    <source>
        <dbReference type="SAM" id="SignalP"/>
    </source>
</evidence>
<evidence type="ECO:0000313" key="15">
    <source>
        <dbReference type="EMBL" id="MBS9339315.1"/>
    </source>
</evidence>
<dbReference type="Gene3D" id="2.60.40.3470">
    <property type="match status" value="1"/>
</dbReference>
<feature type="chain" id="PRO_5044166942" description="Type IV pilus biogenesis and competence protein PilQ" evidence="13">
    <location>
        <begin position="25"/>
        <end position="711"/>
    </location>
</feature>
<comment type="function">
    <text evidence="10">Required for type IV pilus biogenesis and competence. Could function as a pore for exit of the pilus but also as a channel for entry of heme and antimicrobial agents and uptake of transforming DNA.</text>
</comment>
<dbReference type="PANTHER" id="PTHR30604">
    <property type="entry name" value="PROTEIN TRANSPORT PROTEIN HOFQ"/>
    <property type="match status" value="1"/>
</dbReference>
<sequence length="711" mass="77595">MKKLVAVKIFPILGMTLAVQSVFAGNITDINVSTLPNNQKIVKVKFDKDTVLPSNSMVNEPSSRVALDFPSTGVTLPQSTFEYADSLLNQVTAVKNGNNARVLLGLNRLGQYKAEVKGKEVWIYINEAVSSSHTTPSTQIVNSKIASSEVAAVTVDFRKSGRSNGIVEIMTRKYQGKPDIKQNSGGLTITLKNYPLPVQAQRNLDVTDFSTPVRNVVLKRIGNDTQVVIKNQGAWDHNIKTMNDRLVVEITQKSSVEGSGLPSNQNKSFKGNKVSLDFQDVDVRTVLQILAKESGMNIVASDSVTGKMTLTLKDVPWDQALDLVMQARNLDMRKTGNVINVAPRDELLAKDKAILTQQREIDELGPLYSRTFQLKYKNVEEFRKILKLDDSSSGGNGSKTILSSRGSALIDPATNTLVITDNTFILQKFEKIIAELDVPARQVMVEARIVEAEDGFSRQLGVKFGYAGSNGKNSWGSNWTNAAANRNNYVNGQRTLANWARDPSKEIPALPSWNVDPNVNLPTAAATSSIALVHALSSGALGLELSAQQAQNKLKIVSTPRVLTQDRKEAIIESGTEVPYQEASSSGATSTSFKKAVLGMTVTPNITPDGQIIMDIKINKDSVNSDCRATEPCINTQRLNTNVMVEDGGTLILGGIYEEENSESVSKVPLLGDIPVVGNLFKSRTRSDKKTELLIFITPRIVDNIGSNLRY</sequence>
<keyword evidence="4 12" id="KW-0813">Transport</keyword>
<dbReference type="PRINTS" id="PR00811">
    <property type="entry name" value="BCTERIALGSPD"/>
</dbReference>
<dbReference type="Pfam" id="PF00263">
    <property type="entry name" value="Secretin"/>
    <property type="match status" value="1"/>
</dbReference>
<dbReference type="PROSITE" id="PS00875">
    <property type="entry name" value="T2SP_D"/>
    <property type="match status" value="1"/>
</dbReference>
<dbReference type="PANTHER" id="PTHR30604:SF1">
    <property type="entry name" value="DNA UTILIZATION PROTEIN HOFQ"/>
    <property type="match status" value="1"/>
</dbReference>
<evidence type="ECO:0000256" key="1">
    <source>
        <dbReference type="ARBA" id="ARBA00004442"/>
    </source>
</evidence>
<comment type="subcellular location">
    <subcellularLocation>
        <location evidence="1 12">Cell outer membrane</location>
    </subcellularLocation>
</comment>
<dbReference type="InterPro" id="IPR001775">
    <property type="entry name" value="GspD/PilQ"/>
</dbReference>
<dbReference type="RefSeq" id="WP_214037007.1">
    <property type="nucleotide sequence ID" value="NZ_JAGJWT010000001.1"/>
</dbReference>
<comment type="subunit">
    <text evidence="11">Homododecamer. Tetramer of trimer.</text>
</comment>
<dbReference type="InterPro" id="IPR021731">
    <property type="entry name" value="AMIN_dom"/>
</dbReference>
<dbReference type="InterPro" id="IPR011662">
    <property type="entry name" value="Secretin/TonB_short_N"/>
</dbReference>
<proteinExistence type="inferred from homology"/>
<feature type="domain" description="Secretin/TonB short N-terminal" evidence="14">
    <location>
        <begin position="296"/>
        <end position="344"/>
    </location>
</feature>
<evidence type="ECO:0000256" key="8">
    <source>
        <dbReference type="ARBA" id="ARBA00023237"/>
    </source>
</evidence>
<keyword evidence="7" id="KW-0472">Membrane</keyword>
<name>A0A9X1CZ59_NEIEL</name>
<organism evidence="16 17">
    <name type="scientific">Neisseria elongata subsp. nitroreducens</name>
    <dbReference type="NCBI Taxonomy" id="90367"/>
    <lineage>
        <taxon>Bacteria</taxon>
        <taxon>Pseudomonadati</taxon>
        <taxon>Pseudomonadota</taxon>
        <taxon>Betaproteobacteria</taxon>
        <taxon>Neisseriales</taxon>
        <taxon>Neisseriaceae</taxon>
        <taxon>Neisseria</taxon>
    </lineage>
</organism>
<dbReference type="NCBIfam" id="TIGR02515">
    <property type="entry name" value="IV_pilus_PilQ"/>
    <property type="match status" value="1"/>
</dbReference>
<evidence type="ECO:0000256" key="12">
    <source>
        <dbReference type="RuleBase" id="RU004004"/>
    </source>
</evidence>
<evidence type="ECO:0000259" key="14">
    <source>
        <dbReference type="SMART" id="SM00965"/>
    </source>
</evidence>
<evidence type="ECO:0000256" key="2">
    <source>
        <dbReference type="ARBA" id="ARBA00006304"/>
    </source>
</evidence>
<evidence type="ECO:0000256" key="6">
    <source>
        <dbReference type="ARBA" id="ARBA00022927"/>
    </source>
</evidence>
<dbReference type="Gene3D" id="3.30.1370.120">
    <property type="match status" value="1"/>
</dbReference>
<evidence type="ECO:0000313" key="16">
    <source>
        <dbReference type="EMBL" id="MBS9341161.1"/>
    </source>
</evidence>
<dbReference type="InterPro" id="IPR005644">
    <property type="entry name" value="NolW-like"/>
</dbReference>
<dbReference type="Pfam" id="PF03958">
    <property type="entry name" value="Secretin_N"/>
    <property type="match status" value="1"/>
</dbReference>
<accession>A0A9X1CZ59</accession>
<dbReference type="Gene3D" id="3.30.1370.130">
    <property type="match status" value="1"/>
</dbReference>
<gene>
    <name evidence="15" type="ORF">J8641_00350</name>
    <name evidence="16" type="ORF">J8641_10185</name>
</gene>
<dbReference type="GO" id="GO:0030420">
    <property type="term" value="P:establishment of competence for transformation"/>
    <property type="evidence" value="ECO:0007669"/>
    <property type="project" value="UniProtKB-KW"/>
</dbReference>
<dbReference type="AlphaFoldDB" id="A0A9X1CZ59"/>
<dbReference type="InterPro" id="IPR051808">
    <property type="entry name" value="Type_IV_pilus_biogenesis"/>
</dbReference>
<dbReference type="Pfam" id="PF11741">
    <property type="entry name" value="AMIN"/>
    <property type="match status" value="1"/>
</dbReference>
<keyword evidence="5 13" id="KW-0732">Signal</keyword>
<dbReference type="EMBL" id="JAGJWT010000001">
    <property type="protein sequence ID" value="MBS9339315.1"/>
    <property type="molecule type" value="Genomic_DNA"/>
</dbReference>
<keyword evidence="8" id="KW-0998">Cell outer membrane</keyword>
<keyword evidence="6" id="KW-0653">Protein transport</keyword>
<dbReference type="Proteomes" id="UP000708805">
    <property type="component" value="Unassembled WGS sequence"/>
</dbReference>
<feature type="signal peptide" evidence="13">
    <location>
        <begin position="1"/>
        <end position="24"/>
    </location>
</feature>
<dbReference type="EMBL" id="JAGJWT010000010">
    <property type="protein sequence ID" value="MBS9341161.1"/>
    <property type="molecule type" value="Genomic_DNA"/>
</dbReference>
<dbReference type="GO" id="GO:0009279">
    <property type="term" value="C:cell outer membrane"/>
    <property type="evidence" value="ECO:0007669"/>
    <property type="project" value="UniProtKB-SubCell"/>
</dbReference>
<evidence type="ECO:0000256" key="9">
    <source>
        <dbReference type="ARBA" id="ARBA00023287"/>
    </source>
</evidence>
<keyword evidence="9" id="KW-0178">Competence</keyword>
<dbReference type="SMART" id="SM00965">
    <property type="entry name" value="STN"/>
    <property type="match status" value="1"/>
</dbReference>
<evidence type="ECO:0000256" key="5">
    <source>
        <dbReference type="ARBA" id="ARBA00022729"/>
    </source>
</evidence>
<dbReference type="InterPro" id="IPR004846">
    <property type="entry name" value="T2SS/T3SS_dom"/>
</dbReference>
<reference evidence="16" key="1">
    <citation type="submission" date="2021-04" db="EMBL/GenBank/DDBJ databases">
        <title>Genomic characterization of endocarditis-associated Neisseria elongata subsp. nitroreducens.</title>
        <authorList>
            <person name="Schorner M."/>
            <person name="Passarelli-Araujo H."/>
            <person name="Scheffer M."/>
            <person name="Barazzetti F."/>
            <person name="Martins J."/>
            <person name="Machado H."/>
            <person name="Palmeiro J."/>
            <person name="Bazzo M."/>
        </authorList>
    </citation>
    <scope>NUCLEOTIDE SEQUENCE</scope>
    <source>
        <strain evidence="16">Nel_M001</strain>
    </source>
</reference>
<protein>
    <recommendedName>
        <fullName evidence="3">Type IV pilus biogenesis and competence protein PilQ</fullName>
    </recommendedName>
</protein>
<evidence type="ECO:0000256" key="7">
    <source>
        <dbReference type="ARBA" id="ARBA00023136"/>
    </source>
</evidence>
<evidence type="ECO:0000256" key="4">
    <source>
        <dbReference type="ARBA" id="ARBA00022448"/>
    </source>
</evidence>
<comment type="similarity">
    <text evidence="2">Belongs to the bacterial secretin family. PilQ subfamily.</text>
</comment>